<comment type="catalytic activity">
    <reaction evidence="2 18 19">
        <text>(6R)-NADPHX = (6S)-NADPHX</text>
        <dbReference type="Rhea" id="RHEA:32227"/>
        <dbReference type="ChEBI" id="CHEBI:64076"/>
        <dbReference type="ChEBI" id="CHEBI:64077"/>
        <dbReference type="EC" id="5.1.99.6"/>
    </reaction>
</comment>
<feature type="binding site" evidence="18">
    <location>
        <begin position="165"/>
        <end position="171"/>
    </location>
    <ligand>
        <name>(6S)-NADPHX</name>
        <dbReference type="ChEBI" id="CHEBI:64076"/>
    </ligand>
</feature>
<dbReference type="GO" id="GO:0005524">
    <property type="term" value="F:ATP binding"/>
    <property type="evidence" value="ECO:0007669"/>
    <property type="project" value="UniProtKB-UniRule"/>
</dbReference>
<comment type="cofactor">
    <cofactor evidence="18 19">
        <name>K(+)</name>
        <dbReference type="ChEBI" id="CHEBI:29103"/>
    </cofactor>
    <text evidence="18 19">Binds 1 potassium ion per subunit.</text>
</comment>
<keyword evidence="12 17" id="KW-0456">Lyase</keyword>
<dbReference type="HAMAP" id="MF_01966">
    <property type="entry name" value="NADHX_epimerase"/>
    <property type="match status" value="1"/>
</dbReference>
<dbReference type="GO" id="GO:0052855">
    <property type="term" value="F:ADP-dependent NAD(P)H-hydrate dehydratase activity"/>
    <property type="evidence" value="ECO:0007669"/>
    <property type="project" value="UniProtKB-UniRule"/>
</dbReference>
<feature type="binding site" evidence="18">
    <location>
        <position position="161"/>
    </location>
    <ligand>
        <name>K(+)</name>
        <dbReference type="ChEBI" id="CHEBI:29103"/>
    </ligand>
</feature>
<dbReference type="GO" id="GO:0046872">
    <property type="term" value="F:metal ion binding"/>
    <property type="evidence" value="ECO:0007669"/>
    <property type="project" value="UniProtKB-UniRule"/>
</dbReference>
<dbReference type="InterPro" id="IPR004443">
    <property type="entry name" value="YjeF_N_dom"/>
</dbReference>
<feature type="domain" description="YjeF C-terminal" evidence="20">
    <location>
        <begin position="266"/>
        <end position="545"/>
    </location>
</feature>
<dbReference type="NCBIfam" id="TIGR00197">
    <property type="entry name" value="yjeF_nterm"/>
    <property type="match status" value="1"/>
</dbReference>
<comment type="similarity">
    <text evidence="4 19">In the C-terminal section; belongs to the NnrD/CARKD family.</text>
</comment>
<comment type="function">
    <text evidence="17">Catalyzes the dehydration of the S-form of NAD(P)HX at the expense of ADP, which is converted to AMP. Together with NAD(P)HX epimerase, which catalyzes the epimerization of the S- and R-forms, the enzyme allows the repair of both epimers of NAD(P)HX, a damaged form of NAD(P)H that is a result of enzymatic or heat-dependent hydration.</text>
</comment>
<dbReference type="PROSITE" id="PS51383">
    <property type="entry name" value="YJEF_C_3"/>
    <property type="match status" value="1"/>
</dbReference>
<dbReference type="InterPro" id="IPR029056">
    <property type="entry name" value="Ribokinase-like"/>
</dbReference>
<evidence type="ECO:0000256" key="19">
    <source>
        <dbReference type="PIRNR" id="PIRNR017184"/>
    </source>
</evidence>
<dbReference type="Pfam" id="PF01256">
    <property type="entry name" value="Carb_kinase"/>
    <property type="match status" value="1"/>
</dbReference>
<name>A0A3S1B7K7_9BACL</name>
<comment type="catalytic activity">
    <reaction evidence="15 17 19">
        <text>(6S)-NADHX + ADP = AMP + phosphate + NADH + H(+)</text>
        <dbReference type="Rhea" id="RHEA:32223"/>
        <dbReference type="ChEBI" id="CHEBI:15378"/>
        <dbReference type="ChEBI" id="CHEBI:43474"/>
        <dbReference type="ChEBI" id="CHEBI:57945"/>
        <dbReference type="ChEBI" id="CHEBI:64074"/>
        <dbReference type="ChEBI" id="CHEBI:456215"/>
        <dbReference type="ChEBI" id="CHEBI:456216"/>
        <dbReference type="EC" id="4.2.1.136"/>
    </reaction>
</comment>
<comment type="catalytic activity">
    <reaction evidence="16 17 19">
        <text>(6S)-NADPHX + ADP = AMP + phosphate + NADPH + H(+)</text>
        <dbReference type="Rhea" id="RHEA:32235"/>
        <dbReference type="ChEBI" id="CHEBI:15378"/>
        <dbReference type="ChEBI" id="CHEBI:43474"/>
        <dbReference type="ChEBI" id="CHEBI:57783"/>
        <dbReference type="ChEBI" id="CHEBI:64076"/>
        <dbReference type="ChEBI" id="CHEBI:456215"/>
        <dbReference type="ChEBI" id="CHEBI:456216"/>
        <dbReference type="EC" id="4.2.1.136"/>
    </reaction>
</comment>
<evidence type="ECO:0000256" key="17">
    <source>
        <dbReference type="HAMAP-Rule" id="MF_01965"/>
    </source>
</evidence>
<reference evidence="22 23" key="1">
    <citation type="submission" date="2018-12" db="EMBL/GenBank/DDBJ databases">
        <authorList>
            <person name="Sun L."/>
            <person name="Chen Z."/>
        </authorList>
    </citation>
    <scope>NUCLEOTIDE SEQUENCE [LARGE SCALE GENOMIC DNA]</scope>
    <source>
        <strain evidence="22 23">3-5-3</strain>
    </source>
</reference>
<keyword evidence="11 18" id="KW-0413">Isomerase</keyword>
<comment type="cofactor">
    <cofactor evidence="17">
        <name>Mg(2+)</name>
        <dbReference type="ChEBI" id="CHEBI:18420"/>
    </cofactor>
</comment>
<gene>
    <name evidence="17" type="primary">nnrD</name>
    <name evidence="18" type="synonym">nnrE</name>
    <name evidence="22" type="ORF">EJP77_09690</name>
</gene>
<comment type="caution">
    <text evidence="22">The sequence shown here is derived from an EMBL/GenBank/DDBJ whole genome shotgun (WGS) entry which is preliminary data.</text>
</comment>
<dbReference type="Pfam" id="PF03853">
    <property type="entry name" value="YjeF_N"/>
    <property type="match status" value="1"/>
</dbReference>
<evidence type="ECO:0000256" key="5">
    <source>
        <dbReference type="ARBA" id="ARBA00022723"/>
    </source>
</evidence>
<dbReference type="PROSITE" id="PS01050">
    <property type="entry name" value="YJEF_C_2"/>
    <property type="match status" value="1"/>
</dbReference>
<feature type="binding site" evidence="18">
    <location>
        <begin position="95"/>
        <end position="99"/>
    </location>
    <ligand>
        <name>(6S)-NADPHX</name>
        <dbReference type="ChEBI" id="CHEBI:64076"/>
    </ligand>
</feature>
<evidence type="ECO:0000256" key="18">
    <source>
        <dbReference type="HAMAP-Rule" id="MF_01966"/>
    </source>
</evidence>
<feature type="binding site" evidence="18">
    <location>
        <position position="96"/>
    </location>
    <ligand>
        <name>K(+)</name>
        <dbReference type="ChEBI" id="CHEBI:29103"/>
    </ligand>
</feature>
<keyword evidence="10 17" id="KW-0520">NAD</keyword>
<dbReference type="GO" id="GO:0052856">
    <property type="term" value="F:NAD(P)HX epimerase activity"/>
    <property type="evidence" value="ECO:0007669"/>
    <property type="project" value="UniProtKB-UniRule"/>
</dbReference>
<dbReference type="RefSeq" id="WP_127199035.1">
    <property type="nucleotide sequence ID" value="NZ_RZNX01000003.1"/>
</dbReference>
<dbReference type="HAMAP" id="MF_01965">
    <property type="entry name" value="NADHX_dehydratase"/>
    <property type="match status" value="1"/>
</dbReference>
<comment type="function">
    <text evidence="14 19">Bifunctional enzyme that catalyzes the epimerization of the S- and R-forms of NAD(P)HX and the dehydration of the S-form of NAD(P)HX at the expense of ADP, which is converted to AMP. This allows the repair of both epimers of NAD(P)HX, a damaged form of NAD(P)H that is a result of enzymatic or heat-dependent hydration.</text>
</comment>
<comment type="similarity">
    <text evidence="3 19">In the N-terminal section; belongs to the NnrE/AIBP family.</text>
</comment>
<evidence type="ECO:0000256" key="14">
    <source>
        <dbReference type="ARBA" id="ARBA00025153"/>
    </source>
</evidence>
<evidence type="ECO:0000256" key="6">
    <source>
        <dbReference type="ARBA" id="ARBA00022741"/>
    </source>
</evidence>
<keyword evidence="13" id="KW-0511">Multifunctional enzyme</keyword>
<feature type="binding site" evidence="17">
    <location>
        <position position="301"/>
    </location>
    <ligand>
        <name>(6S)-NADPHX</name>
        <dbReference type="ChEBI" id="CHEBI:64076"/>
    </ligand>
</feature>
<keyword evidence="8 17" id="KW-0521">NADP</keyword>
<evidence type="ECO:0000256" key="12">
    <source>
        <dbReference type="ARBA" id="ARBA00023239"/>
    </source>
</evidence>
<feature type="binding site" evidence="17">
    <location>
        <position position="491"/>
    </location>
    <ligand>
        <name>AMP</name>
        <dbReference type="ChEBI" id="CHEBI:456215"/>
    </ligand>
</feature>
<keyword evidence="6 17" id="KW-0547">Nucleotide-binding</keyword>
<evidence type="ECO:0000256" key="11">
    <source>
        <dbReference type="ARBA" id="ARBA00023235"/>
    </source>
</evidence>
<dbReference type="CDD" id="cd01171">
    <property type="entry name" value="YXKO-related"/>
    <property type="match status" value="1"/>
</dbReference>
<evidence type="ECO:0000313" key="23">
    <source>
        <dbReference type="Proteomes" id="UP000272464"/>
    </source>
</evidence>
<dbReference type="EC" id="5.1.99.6" evidence="19"/>
<organism evidence="22 23">
    <name type="scientific">Paenibacillus zeisoli</name>
    <dbReference type="NCBI Taxonomy" id="2496267"/>
    <lineage>
        <taxon>Bacteria</taxon>
        <taxon>Bacillati</taxon>
        <taxon>Bacillota</taxon>
        <taxon>Bacilli</taxon>
        <taxon>Bacillales</taxon>
        <taxon>Paenibacillaceae</taxon>
        <taxon>Paenibacillus</taxon>
    </lineage>
</organism>
<comment type="similarity">
    <text evidence="18">Belongs to the NnrE/AIBP family.</text>
</comment>
<dbReference type="OrthoDB" id="9806925at2"/>
<dbReference type="PIRSF" id="PIRSF017184">
    <property type="entry name" value="Nnr"/>
    <property type="match status" value="1"/>
</dbReference>
<dbReference type="Gene3D" id="3.40.50.10260">
    <property type="entry name" value="YjeF N-terminal domain"/>
    <property type="match status" value="1"/>
</dbReference>
<evidence type="ECO:0000259" key="20">
    <source>
        <dbReference type="PROSITE" id="PS51383"/>
    </source>
</evidence>
<feature type="domain" description="YjeF N-terminal" evidence="21">
    <location>
        <begin position="9"/>
        <end position="251"/>
    </location>
</feature>
<keyword evidence="5 18" id="KW-0479">Metal-binding</keyword>
<proteinExistence type="inferred from homology"/>
<keyword evidence="9 18" id="KW-0630">Potassium</keyword>
<evidence type="ECO:0000256" key="7">
    <source>
        <dbReference type="ARBA" id="ARBA00022840"/>
    </source>
</evidence>
<evidence type="ECO:0000256" key="3">
    <source>
        <dbReference type="ARBA" id="ARBA00006001"/>
    </source>
</evidence>
<sequence>MRLVDAEQMRELDRQTIQEIGIPAAVLMENAGRAIAEELIRWCVLRSEQQLPKEPEGLIEEDVLGMGRLACQKSPAEIRQILRQEHWLMLIGKGNNGGDGLVAARHLMNAEMSVTLLYVTVPEQITGEAAAQVQAARALNIPSRVFGEQPLDFAGYTGILDALLGTGTSGVPRGSYAALIEQANGSGLPMISADLPSGVNADTGEVYEPCIQARITVCLAFLKTGLTQYPGAKVAGDVVVKDIGIPASLAETDEPGSFLLTEEVLIRELGVQPSRRRDPDGHKGTYGHVLLAAGSAGMSGAGLLASKAALRAGCGLATWALPGALAPHVLSAVPELMLAPIGDGGSKGWSQAAADEVLRLLETRSVLAAGPGLGRFEGEGAFLRALWEGARRPLVLDADALNMLAAAGGPAAWKRRDAAAVLTPHPGEMARLAGVSTAEVQRDRIGLARRFALEHGVTLVLKGARTVIAAEDGRVFVNPTGTPAMATGGAGDVLTGIIAGLLAQGLTAVQAAAFGVYVHGLAGERAAAARHNPASLIAGDIIEHL</sequence>
<feature type="binding site" evidence="17">
    <location>
        <position position="372"/>
    </location>
    <ligand>
        <name>(6S)-NADPHX</name>
        <dbReference type="ChEBI" id="CHEBI:64076"/>
    </ligand>
</feature>
<feature type="binding site" evidence="17">
    <location>
        <position position="425"/>
    </location>
    <ligand>
        <name>(6S)-NADPHX</name>
        <dbReference type="ChEBI" id="CHEBI:64076"/>
    </ligand>
</feature>
<evidence type="ECO:0000256" key="10">
    <source>
        <dbReference type="ARBA" id="ARBA00023027"/>
    </source>
</evidence>
<dbReference type="GO" id="GO:0046496">
    <property type="term" value="P:nicotinamide nucleotide metabolic process"/>
    <property type="evidence" value="ECO:0007669"/>
    <property type="project" value="UniProtKB-UniRule"/>
</dbReference>
<evidence type="ECO:0000256" key="15">
    <source>
        <dbReference type="ARBA" id="ARBA00048238"/>
    </source>
</evidence>
<accession>A0A3S1B7K7</accession>
<feature type="binding site" evidence="17">
    <location>
        <position position="492"/>
    </location>
    <ligand>
        <name>(6S)-NADPHX</name>
        <dbReference type="ChEBI" id="CHEBI:64076"/>
    </ligand>
</feature>
<comment type="similarity">
    <text evidence="17">Belongs to the NnrD/CARKD family.</text>
</comment>
<dbReference type="PANTHER" id="PTHR12592:SF0">
    <property type="entry name" value="ATP-DEPENDENT (S)-NAD(P)H-HYDRATE DEHYDRATASE"/>
    <property type="match status" value="1"/>
</dbReference>
<feature type="binding site" evidence="18">
    <location>
        <position position="197"/>
    </location>
    <ligand>
        <name>K(+)</name>
        <dbReference type="ChEBI" id="CHEBI:29103"/>
    </ligand>
</feature>
<dbReference type="GO" id="GO:0110051">
    <property type="term" value="P:metabolite repair"/>
    <property type="evidence" value="ECO:0007669"/>
    <property type="project" value="TreeGrafter"/>
</dbReference>
<dbReference type="AlphaFoldDB" id="A0A3S1B7K7"/>
<dbReference type="NCBIfam" id="TIGR00196">
    <property type="entry name" value="yjeF_cterm"/>
    <property type="match status" value="1"/>
</dbReference>
<evidence type="ECO:0000256" key="9">
    <source>
        <dbReference type="ARBA" id="ARBA00022958"/>
    </source>
</evidence>
<dbReference type="EMBL" id="RZNX01000003">
    <property type="protein sequence ID" value="RUT31654.1"/>
    <property type="molecule type" value="Genomic_DNA"/>
</dbReference>
<evidence type="ECO:0000256" key="1">
    <source>
        <dbReference type="ARBA" id="ARBA00000013"/>
    </source>
</evidence>
<evidence type="ECO:0000313" key="22">
    <source>
        <dbReference type="EMBL" id="RUT31654.1"/>
    </source>
</evidence>
<dbReference type="PROSITE" id="PS51385">
    <property type="entry name" value="YJEF_N"/>
    <property type="match status" value="1"/>
</dbReference>
<keyword evidence="23" id="KW-1185">Reference proteome</keyword>
<feature type="binding site" evidence="17">
    <location>
        <begin position="462"/>
        <end position="466"/>
    </location>
    <ligand>
        <name>AMP</name>
        <dbReference type="ChEBI" id="CHEBI:456215"/>
    </ligand>
</feature>
<evidence type="ECO:0000256" key="4">
    <source>
        <dbReference type="ARBA" id="ARBA00009524"/>
    </source>
</evidence>
<evidence type="ECO:0000259" key="21">
    <source>
        <dbReference type="PROSITE" id="PS51385"/>
    </source>
</evidence>
<evidence type="ECO:0000256" key="16">
    <source>
        <dbReference type="ARBA" id="ARBA00049209"/>
    </source>
</evidence>
<comment type="function">
    <text evidence="18">Catalyzes the epimerization of the S- and R-forms of NAD(P)HX, a damaged form of NAD(P)H that is a result of enzymatic or heat-dependent hydration. This is a prerequisite for the S-specific NAD(P)H-hydrate dehydratase to allow the repair of both epimers of NAD(P)HX.</text>
</comment>
<dbReference type="InterPro" id="IPR000631">
    <property type="entry name" value="CARKD"/>
</dbReference>
<dbReference type="PANTHER" id="PTHR12592">
    <property type="entry name" value="ATP-DEPENDENT (S)-NAD(P)H-HYDRATE DEHYDRATASE FAMILY MEMBER"/>
    <property type="match status" value="1"/>
</dbReference>
<protein>
    <recommendedName>
        <fullName evidence="19">Bifunctional NAD(P)H-hydrate repair enzyme</fullName>
    </recommendedName>
    <alternativeName>
        <fullName evidence="19">Nicotinamide nucleotide repair protein</fullName>
    </alternativeName>
    <domain>
        <recommendedName>
            <fullName evidence="19">ADP-dependent (S)-NAD(P)H-hydrate dehydratase</fullName>
            <ecNumber evidence="19">4.2.1.136</ecNumber>
        </recommendedName>
        <alternativeName>
            <fullName evidence="19">ADP-dependent NAD(P)HX dehydratase</fullName>
        </alternativeName>
    </domain>
    <domain>
        <recommendedName>
            <fullName evidence="19">NAD(P)H-hydrate epimerase</fullName>
            <ecNumber evidence="19">5.1.99.6</ecNumber>
        </recommendedName>
    </domain>
</protein>
<evidence type="ECO:0000256" key="2">
    <source>
        <dbReference type="ARBA" id="ARBA00000909"/>
    </source>
</evidence>
<comment type="catalytic activity">
    <reaction evidence="1 18 19">
        <text>(6R)-NADHX = (6S)-NADHX</text>
        <dbReference type="Rhea" id="RHEA:32215"/>
        <dbReference type="ChEBI" id="CHEBI:64074"/>
        <dbReference type="ChEBI" id="CHEBI:64075"/>
        <dbReference type="EC" id="5.1.99.6"/>
    </reaction>
</comment>
<dbReference type="Proteomes" id="UP000272464">
    <property type="component" value="Unassembled WGS sequence"/>
</dbReference>
<keyword evidence="7 17" id="KW-0067">ATP-binding</keyword>
<comment type="subunit">
    <text evidence="17">Homotetramer.</text>
</comment>
<feature type="binding site" evidence="18">
    <location>
        <position position="194"/>
    </location>
    <ligand>
        <name>(6S)-NADPHX</name>
        <dbReference type="ChEBI" id="CHEBI:64076"/>
    </ligand>
</feature>
<evidence type="ECO:0000256" key="8">
    <source>
        <dbReference type="ARBA" id="ARBA00022857"/>
    </source>
</evidence>
<feature type="binding site" evidence="18">
    <location>
        <position position="176"/>
    </location>
    <ligand>
        <name>(6S)-NADPHX</name>
        <dbReference type="ChEBI" id="CHEBI:64076"/>
    </ligand>
</feature>
<dbReference type="SUPFAM" id="SSF53613">
    <property type="entry name" value="Ribokinase-like"/>
    <property type="match status" value="1"/>
</dbReference>
<dbReference type="InterPro" id="IPR017953">
    <property type="entry name" value="Carbohydrate_kinase_pred_CS"/>
</dbReference>
<dbReference type="Gene3D" id="3.40.1190.20">
    <property type="match status" value="1"/>
</dbReference>
<dbReference type="InterPro" id="IPR036652">
    <property type="entry name" value="YjeF_N_dom_sf"/>
</dbReference>
<dbReference type="SUPFAM" id="SSF64153">
    <property type="entry name" value="YjeF N-terminal domain-like"/>
    <property type="match status" value="1"/>
</dbReference>
<dbReference type="EC" id="4.2.1.136" evidence="19"/>
<dbReference type="InterPro" id="IPR030677">
    <property type="entry name" value="Nnr"/>
</dbReference>
<evidence type="ECO:0000256" key="13">
    <source>
        <dbReference type="ARBA" id="ARBA00023268"/>
    </source>
</evidence>